<gene>
    <name evidence="1" type="ORF">ABT39_MTgene1070</name>
</gene>
<protein>
    <submittedName>
        <fullName evidence="1">Uncharacterized protein</fullName>
    </submittedName>
</protein>
<geneLocation type="mitochondrion" evidence="1"/>
<reference evidence="1" key="1">
    <citation type="journal article" date="2015" name="Genome Biol. Evol.">
        <title>Organellar Genomes of White Spruce (Picea glauca): Assembly and Annotation.</title>
        <authorList>
            <person name="Jackman S.D."/>
            <person name="Warren R.L."/>
            <person name="Gibb E.A."/>
            <person name="Vandervalk B.P."/>
            <person name="Mohamadi H."/>
            <person name="Chu J."/>
            <person name="Raymond A."/>
            <person name="Pleasance S."/>
            <person name="Coope R."/>
            <person name="Wildung M.R."/>
            <person name="Ritland C.E."/>
            <person name="Bousquet J."/>
            <person name="Jones S.J."/>
            <person name="Bohlmann J."/>
            <person name="Birol I."/>
        </authorList>
    </citation>
    <scope>NUCLEOTIDE SEQUENCE [LARGE SCALE GENOMIC DNA]</scope>
    <source>
        <tissue evidence="1">Flushing bud</tissue>
    </source>
</reference>
<proteinExistence type="predicted"/>
<dbReference type="AlphaFoldDB" id="A0A101M5C0"/>
<comment type="caution">
    <text evidence="1">The sequence shown here is derived from an EMBL/GenBank/DDBJ whole genome shotgun (WGS) entry which is preliminary data.</text>
</comment>
<name>A0A101M5C0_PICGL</name>
<evidence type="ECO:0000313" key="1">
    <source>
        <dbReference type="EMBL" id="KUM51224.1"/>
    </source>
</evidence>
<keyword evidence="1" id="KW-0496">Mitochondrion</keyword>
<organism evidence="1">
    <name type="scientific">Picea glauca</name>
    <name type="common">White spruce</name>
    <name type="synonym">Pinus glauca</name>
    <dbReference type="NCBI Taxonomy" id="3330"/>
    <lineage>
        <taxon>Eukaryota</taxon>
        <taxon>Viridiplantae</taxon>
        <taxon>Streptophyta</taxon>
        <taxon>Embryophyta</taxon>
        <taxon>Tracheophyta</taxon>
        <taxon>Spermatophyta</taxon>
        <taxon>Pinopsida</taxon>
        <taxon>Pinidae</taxon>
        <taxon>Conifers I</taxon>
        <taxon>Pinales</taxon>
        <taxon>Pinaceae</taxon>
        <taxon>Picea</taxon>
    </lineage>
</organism>
<dbReference type="EMBL" id="LKAM01000001">
    <property type="protein sequence ID" value="KUM51224.1"/>
    <property type="molecule type" value="Genomic_DNA"/>
</dbReference>
<accession>A0A101M5C0</accession>
<sequence length="54" mass="6368">MKLLSQVLKHVSQLERKNDLPLCCVLHRTTTCRNELINEKKRGGFQFRLLQRAC</sequence>